<evidence type="ECO:0000256" key="3">
    <source>
        <dbReference type="ARBA" id="ARBA00022679"/>
    </source>
</evidence>
<evidence type="ECO:0000259" key="9">
    <source>
        <dbReference type="PROSITE" id="PS50110"/>
    </source>
</evidence>
<evidence type="ECO:0000256" key="7">
    <source>
        <dbReference type="SAM" id="Phobius"/>
    </source>
</evidence>
<dbReference type="SMART" id="SM00448">
    <property type="entry name" value="REC"/>
    <property type="match status" value="1"/>
</dbReference>
<dbReference type="SUPFAM" id="SSF55874">
    <property type="entry name" value="ATPase domain of HSP90 chaperone/DNA topoisomerase II/histidine kinase"/>
    <property type="match status" value="1"/>
</dbReference>
<keyword evidence="4" id="KW-0418">Kinase</keyword>
<gene>
    <name evidence="10" type="ORF">CSSPJE1EN1_LOCUS13237</name>
</gene>
<dbReference type="PROSITE" id="PS50110">
    <property type="entry name" value="RESPONSE_REGULATORY"/>
    <property type="match status" value="1"/>
</dbReference>
<dbReference type="Pfam" id="PF02518">
    <property type="entry name" value="HATPase_c"/>
    <property type="match status" value="1"/>
</dbReference>
<accession>A0ABP0WLQ7</accession>
<dbReference type="InterPro" id="IPR004358">
    <property type="entry name" value="Sig_transdc_His_kin-like_C"/>
</dbReference>
<keyword evidence="3" id="KW-0808">Transferase</keyword>
<dbReference type="Gene3D" id="3.40.50.2300">
    <property type="match status" value="1"/>
</dbReference>
<sequence length="861" mass="93827">MRVKRSSSGTSLRCRRQERVLCMEVTVRESDEGGNEEVAAGEVAASAAAAAPEAGGECRGVASAGTTKSSKMSRKEGEGLYTLTRHNSPVLEHDFCPYAKSLNRTVSEARAMSMQQLGLLAREQKDFTSDDDAFAAASEALAAGSAAEPWQKKKLGEDYVAPSIRTGQVDRFVYKTYSPLCDRRTSSLPVGKGHAAARKMCIGEYWDVEGHNKMGTTASSSKSVSMSTTQENDFDMEAERRSKSVLLFQAAHTVLTIAIALLTVYLCICFLTSSVPRLNTATTITRTRSSIGGGFSHAKFLAMASSPLLGLVSAGLAILTGMWMSDAGVLWRRSDNVVASFCTHCADVGEESRNRVEQADEQVLQTHQAKQQFMAYVFHNIRVPFNAIVLGLGHMRATGDGVGALGLADKMDLVQMMLDCAETMTSVLDNVTDMGQWESGQMELHREEFDILTVVRFLSWGLKDLLEQKQIAFNMNIDDMTSKLLASHHVVGDKQRIVQTLGNFLSNAIKFTPSGGKLDLDLQCEEVTESVELDTLCKSSLPPSYSAPADPAEDSLLGAAGSFILAKTAPQRIFTDGKVAKIRFSVKDDGIGISADDQMKLFEPYSFVTSGWVQKSGVSGLGLSMAKRYVEGAGGTIGVESAEGKGSTFFFSIPFPLMHCDPSINRKPSQSFSDSNLALLEKVELSNSLLSSGVTHDTTANGMLNTGREEPRAGNNGITQKVTDIAKLDGGSFQRKVLLVEDTRINRIILRKVLQNLNLQCDEAENGQIAVDYYKQGRTYDLILMDKEMPVMDGHEATRQLRLMGVKTPIIALTGNALQSDRELFFEAGVDDFQTKPLSRDKLVQLLHDTILDNLHPHMNT</sequence>
<evidence type="ECO:0000256" key="4">
    <source>
        <dbReference type="ARBA" id="ARBA00022777"/>
    </source>
</evidence>
<feature type="transmembrane region" description="Helical" evidence="7">
    <location>
        <begin position="300"/>
        <end position="324"/>
    </location>
</feature>
<evidence type="ECO:0000256" key="5">
    <source>
        <dbReference type="PROSITE-ProRule" id="PRU00169"/>
    </source>
</evidence>
<evidence type="ECO:0000256" key="1">
    <source>
        <dbReference type="ARBA" id="ARBA00000085"/>
    </source>
</evidence>
<dbReference type="EMBL" id="OZ020097">
    <property type="protein sequence ID" value="CAK9267759.1"/>
    <property type="molecule type" value="Genomic_DNA"/>
</dbReference>
<evidence type="ECO:0000313" key="10">
    <source>
        <dbReference type="EMBL" id="CAK9267759.1"/>
    </source>
</evidence>
<dbReference type="CDD" id="cd17546">
    <property type="entry name" value="REC_hyHK_CKI1_RcsC-like"/>
    <property type="match status" value="1"/>
</dbReference>
<dbReference type="Gene3D" id="3.30.565.10">
    <property type="entry name" value="Histidine kinase-like ATPase, C-terminal domain"/>
    <property type="match status" value="1"/>
</dbReference>
<evidence type="ECO:0000259" key="8">
    <source>
        <dbReference type="PROSITE" id="PS50109"/>
    </source>
</evidence>
<dbReference type="InterPro" id="IPR001789">
    <property type="entry name" value="Sig_transdc_resp-reg_receiver"/>
</dbReference>
<name>A0ABP0WLQ7_9BRYO</name>
<comment type="catalytic activity">
    <reaction evidence="1">
        <text>ATP + protein L-histidine = ADP + protein N-phospho-L-histidine.</text>
        <dbReference type="EC" id="2.7.13.3"/>
    </reaction>
</comment>
<dbReference type="SUPFAM" id="SSF47384">
    <property type="entry name" value="Homodimeric domain of signal transducing histidine kinase"/>
    <property type="match status" value="1"/>
</dbReference>
<dbReference type="InterPro" id="IPR036097">
    <property type="entry name" value="HisK_dim/P_sf"/>
</dbReference>
<evidence type="ECO:0000313" key="11">
    <source>
        <dbReference type="Proteomes" id="UP001497444"/>
    </source>
</evidence>
<dbReference type="InterPro" id="IPR005467">
    <property type="entry name" value="His_kinase_dom"/>
</dbReference>
<dbReference type="Proteomes" id="UP001497444">
    <property type="component" value="Chromosome 2"/>
</dbReference>
<organism evidence="10 11">
    <name type="scientific">Sphagnum jensenii</name>
    <dbReference type="NCBI Taxonomy" id="128206"/>
    <lineage>
        <taxon>Eukaryota</taxon>
        <taxon>Viridiplantae</taxon>
        <taxon>Streptophyta</taxon>
        <taxon>Embryophyta</taxon>
        <taxon>Bryophyta</taxon>
        <taxon>Sphagnophytina</taxon>
        <taxon>Sphagnopsida</taxon>
        <taxon>Sphagnales</taxon>
        <taxon>Sphagnaceae</taxon>
        <taxon>Sphagnum</taxon>
    </lineage>
</organism>
<feature type="domain" description="Response regulatory" evidence="9">
    <location>
        <begin position="736"/>
        <end position="851"/>
    </location>
</feature>
<protein>
    <recommendedName>
        <fullName evidence="2">histidine kinase</fullName>
        <ecNumber evidence="2">2.7.13.3</ecNumber>
    </recommendedName>
</protein>
<dbReference type="SUPFAM" id="SSF52172">
    <property type="entry name" value="CheY-like"/>
    <property type="match status" value="1"/>
</dbReference>
<dbReference type="InterPro" id="IPR036890">
    <property type="entry name" value="HATPase_C_sf"/>
</dbReference>
<dbReference type="Gene3D" id="1.10.287.130">
    <property type="match status" value="1"/>
</dbReference>
<keyword evidence="7" id="KW-0812">Transmembrane</keyword>
<dbReference type="Pfam" id="PF00072">
    <property type="entry name" value="Response_reg"/>
    <property type="match status" value="1"/>
</dbReference>
<evidence type="ECO:0000256" key="2">
    <source>
        <dbReference type="ARBA" id="ARBA00012438"/>
    </source>
</evidence>
<keyword evidence="5" id="KW-0597">Phosphoprotein</keyword>
<feature type="transmembrane region" description="Helical" evidence="7">
    <location>
        <begin position="246"/>
        <end position="273"/>
    </location>
</feature>
<evidence type="ECO:0000256" key="6">
    <source>
        <dbReference type="SAM" id="MobiDB-lite"/>
    </source>
</evidence>
<dbReference type="InterPro" id="IPR011006">
    <property type="entry name" value="CheY-like_superfamily"/>
</dbReference>
<feature type="modified residue" description="4-aspartylphosphate" evidence="5">
    <location>
        <position position="786"/>
    </location>
</feature>
<dbReference type="PRINTS" id="PR00344">
    <property type="entry name" value="BCTRLSENSOR"/>
</dbReference>
<dbReference type="SMART" id="SM00387">
    <property type="entry name" value="HATPase_c"/>
    <property type="match status" value="1"/>
</dbReference>
<dbReference type="PANTHER" id="PTHR43047">
    <property type="entry name" value="TWO-COMPONENT HISTIDINE PROTEIN KINASE"/>
    <property type="match status" value="1"/>
</dbReference>
<dbReference type="PROSITE" id="PS50109">
    <property type="entry name" value="HIS_KIN"/>
    <property type="match status" value="1"/>
</dbReference>
<keyword evidence="7" id="KW-1133">Transmembrane helix</keyword>
<proteinExistence type="predicted"/>
<keyword evidence="7" id="KW-0472">Membrane</keyword>
<keyword evidence="11" id="KW-1185">Reference proteome</keyword>
<dbReference type="PANTHER" id="PTHR43047:SF69">
    <property type="entry name" value="HISTIDINE KINASE CONTAINING CHEY-HOMOLOGOUS RECEIVER DOMAIN-RELATED"/>
    <property type="match status" value="1"/>
</dbReference>
<reference evidence="10 11" key="1">
    <citation type="submission" date="2024-02" db="EMBL/GenBank/DDBJ databases">
        <authorList>
            <consortium name="ELIXIR-Norway"/>
            <consortium name="Elixir Norway"/>
        </authorList>
    </citation>
    <scope>NUCLEOTIDE SEQUENCE [LARGE SCALE GENOMIC DNA]</scope>
</reference>
<dbReference type="InterPro" id="IPR003594">
    <property type="entry name" value="HATPase_dom"/>
</dbReference>
<dbReference type="EC" id="2.7.13.3" evidence="2"/>
<feature type="region of interest" description="Disordered" evidence="6">
    <location>
        <begin position="54"/>
        <end position="76"/>
    </location>
</feature>
<feature type="domain" description="Histidine kinase" evidence="8">
    <location>
        <begin position="376"/>
        <end position="657"/>
    </location>
</feature>